<dbReference type="Proteomes" id="UP001054811">
    <property type="component" value="Chromosome"/>
</dbReference>
<feature type="compositionally biased region" description="Low complexity" evidence="1">
    <location>
        <begin position="16"/>
        <end position="26"/>
    </location>
</feature>
<organism evidence="3 4">
    <name type="scientific">Microbacterium elymi</name>
    <dbReference type="NCBI Taxonomy" id="2909587"/>
    <lineage>
        <taxon>Bacteria</taxon>
        <taxon>Bacillati</taxon>
        <taxon>Actinomycetota</taxon>
        <taxon>Actinomycetes</taxon>
        <taxon>Micrococcales</taxon>
        <taxon>Microbacteriaceae</taxon>
        <taxon>Microbacterium</taxon>
    </lineage>
</organism>
<feature type="region of interest" description="Disordered" evidence="1">
    <location>
        <begin position="1"/>
        <end position="36"/>
    </location>
</feature>
<keyword evidence="2" id="KW-0812">Transmembrane</keyword>
<keyword evidence="2" id="KW-0472">Membrane</keyword>
<name>A0ABY5NGY2_9MICO</name>
<evidence type="ECO:0000256" key="2">
    <source>
        <dbReference type="SAM" id="Phobius"/>
    </source>
</evidence>
<reference evidence="3" key="1">
    <citation type="submission" date="2022-01" db="EMBL/GenBank/DDBJ databases">
        <title>Microbacterium eymi and Microbacterium rhizovicinus sp. nov., isolated from the rhizospheric soil of Elymus tsukushiensis, a plant native to the Dokdo Islands, Republic of Korea.</title>
        <authorList>
            <person name="Hwang Y.J."/>
        </authorList>
    </citation>
    <scope>NUCLEOTIDE SEQUENCE</scope>
    <source>
        <strain evidence="3">KUDC0405</strain>
    </source>
</reference>
<keyword evidence="2" id="KW-1133">Transmembrane helix</keyword>
<evidence type="ECO:0000313" key="3">
    <source>
        <dbReference type="EMBL" id="UUT34430.1"/>
    </source>
</evidence>
<evidence type="ECO:0000256" key="1">
    <source>
        <dbReference type="SAM" id="MobiDB-lite"/>
    </source>
</evidence>
<accession>A0ABY5NGY2</accession>
<keyword evidence="4" id="KW-1185">Reference proteome</keyword>
<proteinExistence type="predicted"/>
<dbReference type="EMBL" id="CP091139">
    <property type="protein sequence ID" value="UUT34430.1"/>
    <property type="molecule type" value="Genomic_DNA"/>
</dbReference>
<feature type="transmembrane region" description="Helical" evidence="2">
    <location>
        <begin position="82"/>
        <end position="107"/>
    </location>
</feature>
<dbReference type="RefSeq" id="WP_259610952.1">
    <property type="nucleotide sequence ID" value="NZ_CP091139.2"/>
</dbReference>
<protein>
    <submittedName>
        <fullName evidence="3">Uncharacterized protein</fullName>
    </submittedName>
</protein>
<evidence type="ECO:0000313" key="4">
    <source>
        <dbReference type="Proteomes" id="UP001054811"/>
    </source>
</evidence>
<gene>
    <name evidence="3" type="ORF">L2X98_27935</name>
</gene>
<sequence>MTRRALRAAHERADAAAETPTAPIPIVSAGSDTPSHPPIFKPPPPPLRAQTAPVRTRPVPLIAMRPAEASRPRHARRPRHRVAARVAMAAASLLVIGGGGAAGALALSPGPADEPISATADITASKLLAAPTETAAQAPTSAARTPSPITGQVDGTVAAPASLALCETPSFTKALAAHDDVAAIAAAGGGERFRTAVVDGQAPCVSLSDPTRLWTVVDKTRPFEPVDYTPSPVRGPVDVRRHRG</sequence>